<reference evidence="2" key="1">
    <citation type="journal article" date="2020" name="New Phytol.">
        <title>Comparative genomics reveals dynamic genome evolution in host specialist ectomycorrhizal fungi.</title>
        <authorList>
            <person name="Lofgren L.A."/>
            <person name="Nguyen N.H."/>
            <person name="Vilgalys R."/>
            <person name="Ruytinx J."/>
            <person name="Liao H.L."/>
            <person name="Branco S."/>
            <person name="Kuo A."/>
            <person name="LaButti K."/>
            <person name="Lipzen A."/>
            <person name="Andreopoulos W."/>
            <person name="Pangilinan J."/>
            <person name="Riley R."/>
            <person name="Hundley H."/>
            <person name="Na H."/>
            <person name="Barry K."/>
            <person name="Grigoriev I.V."/>
            <person name="Stajich J.E."/>
            <person name="Kennedy P.G."/>
        </authorList>
    </citation>
    <scope>NUCLEOTIDE SEQUENCE</scope>
    <source>
        <strain evidence="2">FC203</strain>
    </source>
</reference>
<keyword evidence="3" id="KW-1185">Reference proteome</keyword>
<feature type="region of interest" description="Disordered" evidence="1">
    <location>
        <begin position="57"/>
        <end position="140"/>
    </location>
</feature>
<dbReference type="RefSeq" id="XP_041216644.1">
    <property type="nucleotide sequence ID" value="XM_041368852.1"/>
</dbReference>
<proteinExistence type="predicted"/>
<name>A0AAD4DNL9_9AGAM</name>
<gene>
    <name evidence="2" type="ORF">F5891DRAFT_1200747</name>
</gene>
<dbReference type="GeneID" id="64663150"/>
<accession>A0AAD4DNL9</accession>
<feature type="region of interest" description="Disordered" evidence="1">
    <location>
        <begin position="1"/>
        <end position="24"/>
    </location>
</feature>
<organism evidence="2 3">
    <name type="scientific">Suillus fuscotomentosus</name>
    <dbReference type="NCBI Taxonomy" id="1912939"/>
    <lineage>
        <taxon>Eukaryota</taxon>
        <taxon>Fungi</taxon>
        <taxon>Dikarya</taxon>
        <taxon>Basidiomycota</taxon>
        <taxon>Agaricomycotina</taxon>
        <taxon>Agaricomycetes</taxon>
        <taxon>Agaricomycetidae</taxon>
        <taxon>Boletales</taxon>
        <taxon>Suillineae</taxon>
        <taxon>Suillaceae</taxon>
        <taxon>Suillus</taxon>
    </lineage>
</organism>
<feature type="compositionally biased region" description="Basic and acidic residues" evidence="1">
    <location>
        <begin position="62"/>
        <end position="72"/>
    </location>
</feature>
<evidence type="ECO:0000313" key="3">
    <source>
        <dbReference type="Proteomes" id="UP001195769"/>
    </source>
</evidence>
<dbReference type="Proteomes" id="UP001195769">
    <property type="component" value="Unassembled WGS sequence"/>
</dbReference>
<comment type="caution">
    <text evidence="2">The sequence shown here is derived from an EMBL/GenBank/DDBJ whole genome shotgun (WGS) entry which is preliminary data.</text>
</comment>
<feature type="compositionally biased region" description="Polar residues" evidence="1">
    <location>
        <begin position="103"/>
        <end position="122"/>
    </location>
</feature>
<sequence length="140" mass="15331">MRRVVERPQNAVHKHGRKGVGLEPSATAAELTASAPGVQVKQPAQVVNTADIIPAKTRVHKRTAEESLERSPTKRMRRQVAMEQDKGIARQAGKMAGKKHVTEQATDGSPSKRTRSKTSQTGAGKRAQKPNSRYNDYVKP</sequence>
<evidence type="ECO:0000256" key="1">
    <source>
        <dbReference type="SAM" id="MobiDB-lite"/>
    </source>
</evidence>
<protein>
    <submittedName>
        <fullName evidence="2">Uncharacterized protein</fullName>
    </submittedName>
</protein>
<evidence type="ECO:0000313" key="2">
    <source>
        <dbReference type="EMBL" id="KAG1886432.1"/>
    </source>
</evidence>
<dbReference type="AlphaFoldDB" id="A0AAD4DNL9"/>
<dbReference type="EMBL" id="JABBWK010000254">
    <property type="protein sequence ID" value="KAG1886432.1"/>
    <property type="molecule type" value="Genomic_DNA"/>
</dbReference>